<reference evidence="1" key="1">
    <citation type="submission" date="2021-02" db="EMBL/GenBank/DDBJ databases">
        <authorList>
            <person name="Nowell W R."/>
        </authorList>
    </citation>
    <scope>NUCLEOTIDE SEQUENCE</scope>
</reference>
<dbReference type="Proteomes" id="UP000681720">
    <property type="component" value="Unassembled WGS sequence"/>
</dbReference>
<dbReference type="EMBL" id="CAJOBJ010343730">
    <property type="protein sequence ID" value="CAF5198347.1"/>
    <property type="molecule type" value="Genomic_DNA"/>
</dbReference>
<evidence type="ECO:0000313" key="3">
    <source>
        <dbReference type="Proteomes" id="UP000663855"/>
    </source>
</evidence>
<sequence length="41" mass="4649">MRTICSSSWSNSLRFVNCVQPNGNDDAQQYVAYLSNVVHFP</sequence>
<dbReference type="EMBL" id="CAJNOV010013275">
    <property type="protein sequence ID" value="CAF1516785.1"/>
    <property type="molecule type" value="Genomic_DNA"/>
</dbReference>
<evidence type="ECO:0000313" key="1">
    <source>
        <dbReference type="EMBL" id="CAF1516785.1"/>
    </source>
</evidence>
<name>A0A815U6Y2_9BILA</name>
<evidence type="ECO:0000313" key="2">
    <source>
        <dbReference type="EMBL" id="CAF5198347.1"/>
    </source>
</evidence>
<protein>
    <submittedName>
        <fullName evidence="1">Uncharacterized protein</fullName>
    </submittedName>
</protein>
<accession>A0A815U6Y2</accession>
<dbReference type="Proteomes" id="UP000663855">
    <property type="component" value="Unassembled WGS sequence"/>
</dbReference>
<organism evidence="1 3">
    <name type="scientific">Rotaria magnacalcarata</name>
    <dbReference type="NCBI Taxonomy" id="392030"/>
    <lineage>
        <taxon>Eukaryota</taxon>
        <taxon>Metazoa</taxon>
        <taxon>Spiralia</taxon>
        <taxon>Gnathifera</taxon>
        <taxon>Rotifera</taxon>
        <taxon>Eurotatoria</taxon>
        <taxon>Bdelloidea</taxon>
        <taxon>Philodinida</taxon>
        <taxon>Philodinidae</taxon>
        <taxon>Rotaria</taxon>
    </lineage>
</organism>
<gene>
    <name evidence="1" type="ORF">CJN711_LOCUS28155</name>
    <name evidence="2" type="ORF">GIL414_LOCUS75727</name>
</gene>
<dbReference type="AlphaFoldDB" id="A0A815U6Y2"/>
<comment type="caution">
    <text evidence="1">The sequence shown here is derived from an EMBL/GenBank/DDBJ whole genome shotgun (WGS) entry which is preliminary data.</text>
</comment>
<proteinExistence type="predicted"/>
<feature type="non-terminal residue" evidence="1">
    <location>
        <position position="1"/>
    </location>
</feature>